<keyword evidence="1" id="KW-1133">Transmembrane helix</keyword>
<dbReference type="Gene3D" id="1.10.1760.20">
    <property type="match status" value="1"/>
</dbReference>
<name>A0A2N6UKL8_9FIRM</name>
<dbReference type="Proteomes" id="UP000235658">
    <property type="component" value="Unassembled WGS sequence"/>
</dbReference>
<sequence>MNKKYLKIYMNLALLTALSLAISLIESMVPMPVPIPGARLGFSNIIILIAIYFYDYKKALTVSILKSFLLVLITGSVMSFFYSIVGAIFSTSAMYFAIKKLDDDFSLIGVSEIGAFSHNLGQIIVAIFFMQNIKMFYYFPILVFIGIFTGFFVGLSTDFMIKHLEKIGVFNE</sequence>
<protein>
    <submittedName>
        <fullName evidence="2">Heptaprenyl diphosphate synthase</fullName>
    </submittedName>
</protein>
<proteinExistence type="predicted"/>
<feature type="transmembrane region" description="Helical" evidence="1">
    <location>
        <begin position="68"/>
        <end position="95"/>
    </location>
</feature>
<feature type="transmembrane region" description="Helical" evidence="1">
    <location>
        <begin position="107"/>
        <end position="129"/>
    </location>
</feature>
<evidence type="ECO:0000256" key="1">
    <source>
        <dbReference type="SAM" id="Phobius"/>
    </source>
</evidence>
<dbReference type="Pfam" id="PF07456">
    <property type="entry name" value="Hpre_diP_synt_I"/>
    <property type="match status" value="1"/>
</dbReference>
<dbReference type="AlphaFoldDB" id="A0A2N6UKL8"/>
<dbReference type="RefSeq" id="WP_102197431.1">
    <property type="nucleotide sequence ID" value="NZ_CAUPDS010000009.1"/>
</dbReference>
<reference evidence="2 3" key="1">
    <citation type="submission" date="2017-09" db="EMBL/GenBank/DDBJ databases">
        <title>Bacterial strain isolated from the female urinary microbiota.</title>
        <authorList>
            <person name="Thomas-White K."/>
            <person name="Kumar N."/>
            <person name="Forster S."/>
            <person name="Putonti C."/>
            <person name="Lawley T."/>
            <person name="Wolfe A.J."/>
        </authorList>
    </citation>
    <scope>NUCLEOTIDE SEQUENCE [LARGE SCALE GENOMIC DNA]</scope>
    <source>
        <strain evidence="2 3">UMB0204</strain>
    </source>
</reference>
<comment type="caution">
    <text evidence="2">The sequence shown here is derived from an EMBL/GenBank/DDBJ whole genome shotgun (WGS) entry which is preliminary data.</text>
</comment>
<dbReference type="InterPro" id="IPR010898">
    <property type="entry name" value="Hpre_diP_synth_I"/>
</dbReference>
<dbReference type="GeneID" id="84577754"/>
<keyword evidence="1" id="KW-0812">Transmembrane</keyword>
<evidence type="ECO:0000313" key="2">
    <source>
        <dbReference type="EMBL" id="PMC82339.1"/>
    </source>
</evidence>
<accession>A0A2N6UKL8</accession>
<organism evidence="2 3">
    <name type="scientific">Anaerococcus hydrogenalis</name>
    <dbReference type="NCBI Taxonomy" id="33029"/>
    <lineage>
        <taxon>Bacteria</taxon>
        <taxon>Bacillati</taxon>
        <taxon>Bacillota</taxon>
        <taxon>Tissierellia</taxon>
        <taxon>Tissierellales</taxon>
        <taxon>Peptoniphilaceae</taxon>
        <taxon>Anaerococcus</taxon>
    </lineage>
</organism>
<feature type="transmembrane region" description="Helical" evidence="1">
    <location>
        <begin position="37"/>
        <end position="56"/>
    </location>
</feature>
<gene>
    <name evidence="2" type="ORF">CJ192_00990</name>
</gene>
<keyword evidence="1" id="KW-0472">Membrane</keyword>
<dbReference type="PIRSF" id="PIRSF027391">
    <property type="entry name" value="Hpre_diP_synt_I"/>
    <property type="match status" value="1"/>
</dbReference>
<dbReference type="EMBL" id="PNHP01000001">
    <property type="protein sequence ID" value="PMC82339.1"/>
    <property type="molecule type" value="Genomic_DNA"/>
</dbReference>
<feature type="transmembrane region" description="Helical" evidence="1">
    <location>
        <begin position="136"/>
        <end position="155"/>
    </location>
</feature>
<dbReference type="InterPro" id="IPR014535">
    <property type="entry name" value="Hpre_diP_synt_I"/>
</dbReference>
<evidence type="ECO:0000313" key="3">
    <source>
        <dbReference type="Proteomes" id="UP000235658"/>
    </source>
</evidence>